<sequence length="549" mass="62029">MTNEKDIHELQQMEIGAAGEDQLTEREKELLRLERELNAKLDQALLENPDKIPKAVWFIIPNEFGERFTFYGIKNLLQQYFKTAVGLNAIDAKVQTHAFTMMAYFFPLLGAAVSDSWLGKYHTIVYLSIVYLIGTVLLAVFSINGLIAQFGGYPVWTAMVPLTLIALGTGGIKPCVSSHGGDQYLPHQTKGLDWFFAMFYIAINTGALLAQYITPAIKEKVVCFGSMCYFGAFVIPAILFGFALGVFIFGFRYYRVVPALGEFLPWKAVKCTIVAARRYSSATPEERARRGSWLNFAEESVGPLFVDEVRLFGKVCLMIIPIIFFWMIYDQQSTEWQEQYEKMNKNWGSLELTTEQSAIFNTIFILIFVPLCAKVIYPFLERRGIRFYLLRRMAVGFFLVIVSFAISGGLQYVVESKFDGTYNDKHTKVETCPNCVHGAWQLPQWALLSLGEAMISPTGLQFTYTQVGRQMKSTSSSFWLLCVSFGNLVVTAVEEGLKDTSLQGPPKYFFYCAIGIVANGVFCLLAKNYTYKEDRDAQLAKTDKKQEAQ</sequence>
<keyword evidence="9" id="KW-1185">Reference proteome</keyword>
<evidence type="ECO:0000256" key="2">
    <source>
        <dbReference type="ARBA" id="ARBA00005982"/>
    </source>
</evidence>
<dbReference type="EMBL" id="MCFE01001087">
    <property type="protein sequence ID" value="ORX69843.1"/>
    <property type="molecule type" value="Genomic_DNA"/>
</dbReference>
<dbReference type="Pfam" id="PF00854">
    <property type="entry name" value="PTR2"/>
    <property type="match status" value="1"/>
</dbReference>
<dbReference type="InterPro" id="IPR018456">
    <property type="entry name" value="PTR2_symporter_CS"/>
</dbReference>
<feature type="transmembrane region" description="Helical" evidence="6">
    <location>
        <begin position="192"/>
        <end position="213"/>
    </location>
</feature>
<dbReference type="SUPFAM" id="SSF103473">
    <property type="entry name" value="MFS general substrate transporter"/>
    <property type="match status" value="1"/>
</dbReference>
<dbReference type="Proteomes" id="UP000193498">
    <property type="component" value="Unassembled WGS sequence"/>
</dbReference>
<feature type="transmembrane region" description="Helical" evidence="6">
    <location>
        <begin position="445"/>
        <end position="464"/>
    </location>
</feature>
<feature type="transmembrane region" description="Helical" evidence="6">
    <location>
        <begin position="476"/>
        <end position="493"/>
    </location>
</feature>
<comment type="subcellular location">
    <subcellularLocation>
        <location evidence="1">Membrane</location>
        <topology evidence="1">Multi-pass membrane protein</topology>
    </subcellularLocation>
</comment>
<dbReference type="InterPro" id="IPR036259">
    <property type="entry name" value="MFS_trans_sf"/>
</dbReference>
<evidence type="ECO:0000313" key="8">
    <source>
        <dbReference type="EMBL" id="ORX96944.1"/>
    </source>
</evidence>
<evidence type="ECO:0000313" key="7">
    <source>
        <dbReference type="EMBL" id="ORX69843.1"/>
    </source>
</evidence>
<feature type="transmembrane region" description="Helical" evidence="6">
    <location>
        <begin position="233"/>
        <end position="254"/>
    </location>
</feature>
<comment type="caution">
    <text evidence="7">The sequence shown here is derived from an EMBL/GenBank/DDBJ whole genome shotgun (WGS) entry which is preliminary data.</text>
</comment>
<evidence type="ECO:0000256" key="1">
    <source>
        <dbReference type="ARBA" id="ARBA00004141"/>
    </source>
</evidence>
<dbReference type="CDD" id="cd17347">
    <property type="entry name" value="MFS_SLC15A1_2_like"/>
    <property type="match status" value="1"/>
</dbReference>
<reference evidence="7 9" key="1">
    <citation type="submission" date="2016-07" db="EMBL/GenBank/DDBJ databases">
        <title>Pervasive Adenine N6-methylation of Active Genes in Fungi.</title>
        <authorList>
            <consortium name="DOE Joint Genome Institute"/>
            <person name="Mondo S.J."/>
            <person name="Dannebaum R.O."/>
            <person name="Kuo R.C."/>
            <person name="Labutti K."/>
            <person name="Haridas S."/>
            <person name="Kuo A."/>
            <person name="Salamov A."/>
            <person name="Ahrendt S.R."/>
            <person name="Lipzen A."/>
            <person name="Sullivan W."/>
            <person name="Andreopoulos W.B."/>
            <person name="Clum A."/>
            <person name="Lindquist E."/>
            <person name="Daum C."/>
            <person name="Ramamoorthy G.K."/>
            <person name="Gryganskyi A."/>
            <person name="Culley D."/>
            <person name="Magnuson J.K."/>
            <person name="James T.Y."/>
            <person name="O'Malley M.A."/>
            <person name="Stajich J.E."/>
            <person name="Spatafora J.W."/>
            <person name="Visel A."/>
            <person name="Grigoriev I.V."/>
        </authorList>
    </citation>
    <scope>NUCLEOTIDE SEQUENCE [LARGE SCALE GENOMIC DNA]</scope>
    <source>
        <strain evidence="7 9">CBS 931.73</strain>
    </source>
</reference>
<dbReference type="InParanoid" id="A0A1Y1W8K8"/>
<feature type="transmembrane region" description="Helical" evidence="6">
    <location>
        <begin position="311"/>
        <end position="329"/>
    </location>
</feature>
<dbReference type="PROSITE" id="PS01022">
    <property type="entry name" value="PTR2_1"/>
    <property type="match status" value="1"/>
</dbReference>
<feature type="transmembrane region" description="Helical" evidence="6">
    <location>
        <begin position="358"/>
        <end position="380"/>
    </location>
</feature>
<dbReference type="PANTHER" id="PTHR11654">
    <property type="entry name" value="OLIGOPEPTIDE TRANSPORTER-RELATED"/>
    <property type="match status" value="1"/>
</dbReference>
<comment type="similarity">
    <text evidence="2">Belongs to the major facilitator superfamily. Proton-dependent oligopeptide transporter (POT/PTR) (TC 2.A.17) family.</text>
</comment>
<dbReference type="OrthoDB" id="8904098at2759"/>
<dbReference type="GO" id="GO:0016020">
    <property type="term" value="C:membrane"/>
    <property type="evidence" value="ECO:0007669"/>
    <property type="project" value="UniProtKB-SubCell"/>
</dbReference>
<dbReference type="EMBL" id="MCFE01000143">
    <property type="protein sequence ID" value="ORX96944.1"/>
    <property type="molecule type" value="Genomic_DNA"/>
</dbReference>
<gene>
    <name evidence="8" type="ORF">K493DRAFT_300678</name>
    <name evidence="7" type="ORF">K493DRAFT_366810</name>
</gene>
<feature type="transmembrane region" description="Helical" evidence="6">
    <location>
        <begin position="508"/>
        <end position="526"/>
    </location>
</feature>
<proteinExistence type="inferred from homology"/>
<dbReference type="AlphaFoldDB" id="A0A1Y1W8K8"/>
<dbReference type="GO" id="GO:0022857">
    <property type="term" value="F:transmembrane transporter activity"/>
    <property type="evidence" value="ECO:0007669"/>
    <property type="project" value="InterPro"/>
</dbReference>
<keyword evidence="3 6" id="KW-0812">Transmembrane</keyword>
<protein>
    <submittedName>
        <fullName evidence="7">PTR2-domain-containing protein</fullName>
    </submittedName>
</protein>
<feature type="transmembrane region" description="Helical" evidence="6">
    <location>
        <begin position="153"/>
        <end position="172"/>
    </location>
</feature>
<feature type="transmembrane region" description="Helical" evidence="6">
    <location>
        <begin position="124"/>
        <end position="147"/>
    </location>
</feature>
<dbReference type="GO" id="GO:0006857">
    <property type="term" value="P:oligopeptide transport"/>
    <property type="evidence" value="ECO:0007669"/>
    <property type="project" value="InterPro"/>
</dbReference>
<evidence type="ECO:0000256" key="3">
    <source>
        <dbReference type="ARBA" id="ARBA00022692"/>
    </source>
</evidence>
<name>A0A1Y1W8K8_9FUNG</name>
<organism evidence="7 9">
    <name type="scientific">Basidiobolus meristosporus CBS 931.73</name>
    <dbReference type="NCBI Taxonomy" id="1314790"/>
    <lineage>
        <taxon>Eukaryota</taxon>
        <taxon>Fungi</taxon>
        <taxon>Fungi incertae sedis</taxon>
        <taxon>Zoopagomycota</taxon>
        <taxon>Entomophthoromycotina</taxon>
        <taxon>Basidiobolomycetes</taxon>
        <taxon>Basidiobolales</taxon>
        <taxon>Basidiobolaceae</taxon>
        <taxon>Basidiobolus</taxon>
    </lineage>
</organism>
<evidence type="ECO:0000256" key="5">
    <source>
        <dbReference type="ARBA" id="ARBA00023136"/>
    </source>
</evidence>
<dbReference type="InterPro" id="IPR000109">
    <property type="entry name" value="POT_fam"/>
</dbReference>
<dbReference type="Gene3D" id="1.20.1250.20">
    <property type="entry name" value="MFS general substrate transporter like domains"/>
    <property type="match status" value="1"/>
</dbReference>
<keyword evidence="5 6" id="KW-0472">Membrane</keyword>
<evidence type="ECO:0000313" key="9">
    <source>
        <dbReference type="Proteomes" id="UP000193498"/>
    </source>
</evidence>
<keyword evidence="4 6" id="KW-1133">Transmembrane helix</keyword>
<dbReference type="STRING" id="1314790.A0A1Y1W8K8"/>
<evidence type="ECO:0000256" key="4">
    <source>
        <dbReference type="ARBA" id="ARBA00022989"/>
    </source>
</evidence>
<feature type="transmembrane region" description="Helical" evidence="6">
    <location>
        <begin position="392"/>
        <end position="414"/>
    </location>
</feature>
<accession>A0A1Y1W8K8</accession>
<evidence type="ECO:0000256" key="6">
    <source>
        <dbReference type="SAM" id="Phobius"/>
    </source>
</evidence>